<feature type="region of interest" description="Disordered" evidence="1">
    <location>
        <begin position="1"/>
        <end position="42"/>
    </location>
</feature>
<protein>
    <submittedName>
        <fullName evidence="4">VanZ family protein</fullName>
    </submittedName>
</protein>
<dbReference type="PANTHER" id="PTHR36834">
    <property type="entry name" value="MEMBRANE PROTEIN-RELATED"/>
    <property type="match status" value="1"/>
</dbReference>
<dbReference type="RefSeq" id="WP_378282049.1">
    <property type="nucleotide sequence ID" value="NZ_JBHSON010000014.1"/>
</dbReference>
<feature type="transmembrane region" description="Helical" evidence="2">
    <location>
        <begin position="141"/>
        <end position="162"/>
    </location>
</feature>
<feature type="domain" description="VanZ-like" evidence="3">
    <location>
        <begin position="89"/>
        <end position="182"/>
    </location>
</feature>
<dbReference type="InterPro" id="IPR053150">
    <property type="entry name" value="Teicoplanin_resist-assoc"/>
</dbReference>
<dbReference type="PANTHER" id="PTHR36834:SF1">
    <property type="entry name" value="INTEGRAL MEMBRANE PROTEIN"/>
    <property type="match status" value="1"/>
</dbReference>
<keyword evidence="2" id="KW-1133">Transmembrane helix</keyword>
<evidence type="ECO:0000313" key="4">
    <source>
        <dbReference type="EMBL" id="MFC5746426.1"/>
    </source>
</evidence>
<dbReference type="InterPro" id="IPR006976">
    <property type="entry name" value="VanZ-like"/>
</dbReference>
<feature type="transmembrane region" description="Helical" evidence="2">
    <location>
        <begin position="168"/>
        <end position="187"/>
    </location>
</feature>
<feature type="transmembrane region" description="Helical" evidence="2">
    <location>
        <begin position="49"/>
        <end position="72"/>
    </location>
</feature>
<keyword evidence="2" id="KW-0472">Membrane</keyword>
<organism evidence="4 5">
    <name type="scientific">Actinomadura rugatobispora</name>
    <dbReference type="NCBI Taxonomy" id="1994"/>
    <lineage>
        <taxon>Bacteria</taxon>
        <taxon>Bacillati</taxon>
        <taxon>Actinomycetota</taxon>
        <taxon>Actinomycetes</taxon>
        <taxon>Streptosporangiales</taxon>
        <taxon>Thermomonosporaceae</taxon>
        <taxon>Actinomadura</taxon>
    </lineage>
</organism>
<feature type="compositionally biased region" description="Polar residues" evidence="1">
    <location>
        <begin position="27"/>
        <end position="38"/>
    </location>
</feature>
<proteinExistence type="predicted"/>
<accession>A0ABW0ZTG5</accession>
<gene>
    <name evidence="4" type="ORF">ACFPZN_12455</name>
</gene>
<evidence type="ECO:0000313" key="5">
    <source>
        <dbReference type="Proteomes" id="UP001596074"/>
    </source>
</evidence>
<name>A0ABW0ZTG5_9ACTN</name>
<evidence type="ECO:0000256" key="1">
    <source>
        <dbReference type="SAM" id="MobiDB-lite"/>
    </source>
</evidence>
<dbReference type="Proteomes" id="UP001596074">
    <property type="component" value="Unassembled WGS sequence"/>
</dbReference>
<dbReference type="EMBL" id="JBHSON010000014">
    <property type="protein sequence ID" value="MFC5746426.1"/>
    <property type="molecule type" value="Genomic_DNA"/>
</dbReference>
<evidence type="ECO:0000256" key="2">
    <source>
        <dbReference type="SAM" id="Phobius"/>
    </source>
</evidence>
<reference evidence="5" key="1">
    <citation type="journal article" date="2019" name="Int. J. Syst. Evol. Microbiol.">
        <title>The Global Catalogue of Microorganisms (GCM) 10K type strain sequencing project: providing services to taxonomists for standard genome sequencing and annotation.</title>
        <authorList>
            <consortium name="The Broad Institute Genomics Platform"/>
            <consortium name="The Broad Institute Genome Sequencing Center for Infectious Disease"/>
            <person name="Wu L."/>
            <person name="Ma J."/>
        </authorList>
    </citation>
    <scope>NUCLEOTIDE SEQUENCE [LARGE SCALE GENOMIC DNA]</scope>
    <source>
        <strain evidence="5">KCTC 42087</strain>
    </source>
</reference>
<comment type="caution">
    <text evidence="4">The sequence shown here is derived from an EMBL/GenBank/DDBJ whole genome shotgun (WGS) entry which is preliminary data.</text>
</comment>
<feature type="transmembrane region" description="Helical" evidence="2">
    <location>
        <begin position="108"/>
        <end position="129"/>
    </location>
</feature>
<sequence>MASASLKKTETQKTETQQPASKPKTGKTGNKSVSTAKTKVQPGDRRPPWYVLLLRVLAVAVALAALAAFFYFCFRLTLSPVADNGQAGGNTDPGRSLRFYFDQPVRDALPQVGGNLLLLAPLGVLLPLLSARFRGPVRLGVLAVLLSLAIETVQGLAVLGRAFDVDDVILNALGVVLAYALLGRALARKIMGPA</sequence>
<dbReference type="Pfam" id="PF04892">
    <property type="entry name" value="VanZ"/>
    <property type="match status" value="1"/>
</dbReference>
<evidence type="ECO:0000259" key="3">
    <source>
        <dbReference type="Pfam" id="PF04892"/>
    </source>
</evidence>
<keyword evidence="5" id="KW-1185">Reference proteome</keyword>
<keyword evidence="2" id="KW-0812">Transmembrane</keyword>